<organism evidence="2 3">
    <name type="scientific">Parvibaculum sedimenti</name>
    <dbReference type="NCBI Taxonomy" id="2608632"/>
    <lineage>
        <taxon>Bacteria</taxon>
        <taxon>Pseudomonadati</taxon>
        <taxon>Pseudomonadota</taxon>
        <taxon>Alphaproteobacteria</taxon>
        <taxon>Hyphomicrobiales</taxon>
        <taxon>Parvibaculaceae</taxon>
        <taxon>Parvibaculum</taxon>
    </lineage>
</organism>
<feature type="domain" description="GST N-terminal" evidence="1">
    <location>
        <begin position="13"/>
        <end position="79"/>
    </location>
</feature>
<dbReference type="InterPro" id="IPR036282">
    <property type="entry name" value="Glutathione-S-Trfase_C_sf"/>
</dbReference>
<dbReference type="Pfam" id="PF13417">
    <property type="entry name" value="GST_N_3"/>
    <property type="match status" value="1"/>
</dbReference>
<sequence>MNSGTYRILGGLGSPYSMKMRAVLRYRRLPHVWVQLNDRNAYEIANVKPAVIPIIQFPDGSLHNDSTPMIFELERLHAGQRSIVPDDEGQAFLAFLLEDMADEWGTKMMFHYRWFRQRDQKQMSEWLAFDRLAGHGRASIDRHAELFAARQIGRMALVGCTAANQPLIEETARRVLALLEVHVTEEPYLFGSRPSLADFGWMGQLSQLAVDPTPADLMREAAPYTFRWLAQLDDASGIEGEWRNPAAPLSPAVKGLLAMAGEVYFPFLVANEEALKEGAETFSFVALGMGYEQGAFRYQAKCLAQLRERFRALSGAARERLTPALREAGCLEYLAVG</sequence>
<dbReference type="Gene3D" id="3.40.30.10">
    <property type="entry name" value="Glutaredoxin"/>
    <property type="match status" value="1"/>
</dbReference>
<evidence type="ECO:0000259" key="1">
    <source>
        <dbReference type="Pfam" id="PF13417"/>
    </source>
</evidence>
<comment type="caution">
    <text evidence="2">The sequence shown here is derived from an EMBL/GenBank/DDBJ whole genome shotgun (WGS) entry which is preliminary data.</text>
</comment>
<dbReference type="EMBL" id="WESC01000018">
    <property type="protein sequence ID" value="KAB7738653.1"/>
    <property type="molecule type" value="Genomic_DNA"/>
</dbReference>
<dbReference type="Gene3D" id="1.20.1050.10">
    <property type="match status" value="1"/>
</dbReference>
<dbReference type="AlphaFoldDB" id="A0A6N6VJH1"/>
<dbReference type="RefSeq" id="WP_152217419.1">
    <property type="nucleotide sequence ID" value="NZ_WESC01000018.1"/>
</dbReference>
<keyword evidence="3" id="KW-1185">Reference proteome</keyword>
<protein>
    <submittedName>
        <fullName evidence="2">Glutathione S-transferase</fullName>
    </submittedName>
</protein>
<name>A0A6N6VJH1_9HYPH</name>
<proteinExistence type="predicted"/>
<dbReference type="SUPFAM" id="SSF47616">
    <property type="entry name" value="GST C-terminal domain-like"/>
    <property type="match status" value="1"/>
</dbReference>
<dbReference type="Pfam" id="PF13410">
    <property type="entry name" value="GST_C_2"/>
    <property type="match status" value="1"/>
</dbReference>
<reference evidence="2 3" key="1">
    <citation type="submission" date="2019-09" db="EMBL/GenBank/DDBJ databases">
        <title>Parvibaculum sedimenti sp. nov., isolated from sediment.</title>
        <authorList>
            <person name="Wang Y."/>
        </authorList>
    </citation>
    <scope>NUCLEOTIDE SEQUENCE [LARGE SCALE GENOMIC DNA]</scope>
    <source>
        <strain evidence="2 3">HXT-9</strain>
    </source>
</reference>
<dbReference type="InterPro" id="IPR036249">
    <property type="entry name" value="Thioredoxin-like_sf"/>
</dbReference>
<dbReference type="SUPFAM" id="SSF52833">
    <property type="entry name" value="Thioredoxin-like"/>
    <property type="match status" value="1"/>
</dbReference>
<accession>A0A6N6VJH1</accession>
<evidence type="ECO:0000313" key="2">
    <source>
        <dbReference type="EMBL" id="KAB7738653.1"/>
    </source>
</evidence>
<dbReference type="GO" id="GO:0016740">
    <property type="term" value="F:transferase activity"/>
    <property type="evidence" value="ECO:0007669"/>
    <property type="project" value="UniProtKB-KW"/>
</dbReference>
<gene>
    <name evidence="2" type="ORF">F2P47_16155</name>
</gene>
<dbReference type="CDD" id="cd00299">
    <property type="entry name" value="GST_C_family"/>
    <property type="match status" value="1"/>
</dbReference>
<dbReference type="Proteomes" id="UP000468901">
    <property type="component" value="Unassembled WGS sequence"/>
</dbReference>
<evidence type="ECO:0000313" key="3">
    <source>
        <dbReference type="Proteomes" id="UP000468901"/>
    </source>
</evidence>
<keyword evidence="2" id="KW-0808">Transferase</keyword>
<dbReference type="InterPro" id="IPR004045">
    <property type="entry name" value="Glutathione_S-Trfase_N"/>
</dbReference>